<protein>
    <recommendedName>
        <fullName evidence="5">Sulfotransferase</fullName>
    </recommendedName>
</protein>
<evidence type="ECO:0000256" key="2">
    <source>
        <dbReference type="SAM" id="MobiDB-lite"/>
    </source>
</evidence>
<organism evidence="3 4">
    <name type="scientific">Chlamydomonas reinhardtii</name>
    <name type="common">Chlamydomonas smithii</name>
    <dbReference type="NCBI Taxonomy" id="3055"/>
    <lineage>
        <taxon>Eukaryota</taxon>
        <taxon>Viridiplantae</taxon>
        <taxon>Chlorophyta</taxon>
        <taxon>core chlorophytes</taxon>
        <taxon>Chlorophyceae</taxon>
        <taxon>CS clade</taxon>
        <taxon>Chlamydomonadales</taxon>
        <taxon>Chlamydomonadaceae</taxon>
        <taxon>Chlamydomonas</taxon>
    </lineage>
</organism>
<feature type="compositionally biased region" description="Low complexity" evidence="2">
    <location>
        <begin position="384"/>
        <end position="398"/>
    </location>
</feature>
<evidence type="ECO:0000313" key="4">
    <source>
        <dbReference type="Proteomes" id="UP000006906"/>
    </source>
</evidence>
<feature type="region of interest" description="Disordered" evidence="2">
    <location>
        <begin position="317"/>
        <end position="343"/>
    </location>
</feature>
<evidence type="ECO:0000256" key="1">
    <source>
        <dbReference type="ARBA" id="ARBA00022679"/>
    </source>
</evidence>
<dbReference type="PANTHER" id="PTHR10605:SF56">
    <property type="entry name" value="BIFUNCTIONAL HEPARAN SULFATE N-DEACETYLASE_N-SULFOTRANSFERASE"/>
    <property type="match status" value="1"/>
</dbReference>
<dbReference type="Gramene" id="PNW89039">
    <property type="protein sequence ID" value="PNW89039"/>
    <property type="gene ID" value="CHLRE_01g055440v5"/>
</dbReference>
<gene>
    <name evidence="3" type="ORF">CHLRE_01g055440v5</name>
</gene>
<dbReference type="PANTHER" id="PTHR10605">
    <property type="entry name" value="HEPARAN SULFATE SULFOTRANSFERASE"/>
    <property type="match status" value="1"/>
</dbReference>
<sequence length="416" mass="44549">MKNPYLASVGGPDQKDTHYFSGTGSKYDKSSLCDNEVEPYLRLTAAARRQQRRHGATTVITPQLVGDFSPTHLTCICCAASLRMANPSMKVLVLLRDPVSRALSRFLEFKTQRHLADYYPDALELSSHTFVSYVEAELAHMRRCTDTARRFRAPASSSSGGGGMLGAAAAGAAMPRGWGAGWDLGQWMEAQCYARSSILGWSAYDIFLENYAAQFGWRQIKVLYTHDLLTSPGATLRAVEDFLGAPRARLDPNDKLDTLVYTRDCYSDNCPKRRRELRPLTEVLLGAGAGGGAMSPGDNALADDLWEQSAAAGVGGAAGADAAAGSGGSDATAAGTGSTISRSPFGRAVTALRQFYAPHMQQLFRWADQGVIPQPPQAWRDAYGSSSGSSSDSSTSPGRRLRQLEDGSGGSGKLRG</sequence>
<accession>A0A2K3E8D2</accession>
<dbReference type="Gene3D" id="3.40.50.300">
    <property type="entry name" value="P-loop containing nucleotide triphosphate hydrolases"/>
    <property type="match status" value="1"/>
</dbReference>
<dbReference type="Proteomes" id="UP000006906">
    <property type="component" value="Chromosome 1"/>
</dbReference>
<dbReference type="RefSeq" id="XP_042928958.1">
    <property type="nucleotide sequence ID" value="XM_043059044.1"/>
</dbReference>
<reference evidence="3 4" key="1">
    <citation type="journal article" date="2007" name="Science">
        <title>The Chlamydomonas genome reveals the evolution of key animal and plant functions.</title>
        <authorList>
            <person name="Merchant S.S."/>
            <person name="Prochnik S.E."/>
            <person name="Vallon O."/>
            <person name="Harris E.H."/>
            <person name="Karpowicz S.J."/>
            <person name="Witman G.B."/>
            <person name="Terry A."/>
            <person name="Salamov A."/>
            <person name="Fritz-Laylin L.K."/>
            <person name="Marechal-Drouard L."/>
            <person name="Marshall W.F."/>
            <person name="Qu L.H."/>
            <person name="Nelson D.R."/>
            <person name="Sanderfoot A.A."/>
            <person name="Spalding M.H."/>
            <person name="Kapitonov V.V."/>
            <person name="Ren Q."/>
            <person name="Ferris P."/>
            <person name="Lindquist E."/>
            <person name="Shapiro H."/>
            <person name="Lucas S.M."/>
            <person name="Grimwood J."/>
            <person name="Schmutz J."/>
            <person name="Cardol P."/>
            <person name="Cerutti H."/>
            <person name="Chanfreau G."/>
            <person name="Chen C.L."/>
            <person name="Cognat V."/>
            <person name="Croft M.T."/>
            <person name="Dent R."/>
            <person name="Dutcher S."/>
            <person name="Fernandez E."/>
            <person name="Fukuzawa H."/>
            <person name="Gonzalez-Ballester D."/>
            <person name="Gonzalez-Halphen D."/>
            <person name="Hallmann A."/>
            <person name="Hanikenne M."/>
            <person name="Hippler M."/>
            <person name="Inwood W."/>
            <person name="Jabbari K."/>
            <person name="Kalanon M."/>
            <person name="Kuras R."/>
            <person name="Lefebvre P.A."/>
            <person name="Lemaire S.D."/>
            <person name="Lobanov A.V."/>
            <person name="Lohr M."/>
            <person name="Manuell A."/>
            <person name="Meier I."/>
            <person name="Mets L."/>
            <person name="Mittag M."/>
            <person name="Mittelmeier T."/>
            <person name="Moroney J.V."/>
            <person name="Moseley J."/>
            <person name="Napoli C."/>
            <person name="Nedelcu A.M."/>
            <person name="Niyogi K."/>
            <person name="Novoselov S.V."/>
            <person name="Paulsen I.T."/>
            <person name="Pazour G."/>
            <person name="Purton S."/>
            <person name="Ral J.P."/>
            <person name="Riano-Pachon D.M."/>
            <person name="Riekhof W."/>
            <person name="Rymarquis L."/>
            <person name="Schroda M."/>
            <person name="Stern D."/>
            <person name="Umen J."/>
            <person name="Willows R."/>
            <person name="Wilson N."/>
            <person name="Zimmer S.L."/>
            <person name="Allmer J."/>
            <person name="Balk J."/>
            <person name="Bisova K."/>
            <person name="Chen C.J."/>
            <person name="Elias M."/>
            <person name="Gendler K."/>
            <person name="Hauser C."/>
            <person name="Lamb M.R."/>
            <person name="Ledford H."/>
            <person name="Long J.C."/>
            <person name="Minagawa J."/>
            <person name="Page M.D."/>
            <person name="Pan J."/>
            <person name="Pootakham W."/>
            <person name="Roje S."/>
            <person name="Rose A."/>
            <person name="Stahlberg E."/>
            <person name="Terauchi A.M."/>
            <person name="Yang P."/>
            <person name="Ball S."/>
            <person name="Bowler C."/>
            <person name="Dieckmann C.L."/>
            <person name="Gladyshev V.N."/>
            <person name="Green P."/>
            <person name="Jorgensen R."/>
            <person name="Mayfield S."/>
            <person name="Mueller-Roeber B."/>
            <person name="Rajamani S."/>
            <person name="Sayre R.T."/>
            <person name="Brokstein P."/>
            <person name="Dubchak I."/>
            <person name="Goodstein D."/>
            <person name="Hornick L."/>
            <person name="Huang Y.W."/>
            <person name="Jhaveri J."/>
            <person name="Luo Y."/>
            <person name="Martinez D."/>
            <person name="Ngau W.C."/>
            <person name="Otillar B."/>
            <person name="Poliakov A."/>
            <person name="Porter A."/>
            <person name="Szajkowski L."/>
            <person name="Werner G."/>
            <person name="Zhou K."/>
            <person name="Grigoriev I.V."/>
            <person name="Rokhsar D.S."/>
            <person name="Grossman A.R."/>
        </authorList>
    </citation>
    <scope>NUCLEOTIDE SEQUENCE [LARGE SCALE GENOMIC DNA]</scope>
    <source>
        <strain evidence="4">CC-503</strain>
    </source>
</reference>
<feature type="compositionally biased region" description="Gly residues" evidence="2">
    <location>
        <begin position="407"/>
        <end position="416"/>
    </location>
</feature>
<feature type="region of interest" description="Disordered" evidence="2">
    <location>
        <begin position="375"/>
        <end position="416"/>
    </location>
</feature>
<keyword evidence="1" id="KW-0808">Transferase</keyword>
<proteinExistence type="predicted"/>
<feature type="compositionally biased region" description="Low complexity" evidence="2">
    <location>
        <begin position="319"/>
        <end position="338"/>
    </location>
</feature>
<dbReference type="OrthoDB" id="524083at2759"/>
<dbReference type="GeneID" id="5725735"/>
<dbReference type="EMBL" id="CM008962">
    <property type="protein sequence ID" value="PNW89039.1"/>
    <property type="molecule type" value="Genomic_DNA"/>
</dbReference>
<dbReference type="SUPFAM" id="SSF52540">
    <property type="entry name" value="P-loop containing nucleoside triphosphate hydrolases"/>
    <property type="match status" value="1"/>
</dbReference>
<keyword evidence="4" id="KW-1185">Reference proteome</keyword>
<dbReference type="ExpressionAtlas" id="A0A2K3E8D2">
    <property type="expression patterns" value="differential"/>
</dbReference>
<dbReference type="InParanoid" id="A0A2K3E8D2"/>
<dbReference type="InterPro" id="IPR037359">
    <property type="entry name" value="NST/OST"/>
</dbReference>
<dbReference type="GO" id="GO:0008146">
    <property type="term" value="F:sulfotransferase activity"/>
    <property type="evidence" value="ECO:0007669"/>
    <property type="project" value="InterPro"/>
</dbReference>
<dbReference type="AlphaFoldDB" id="A0A2K3E8D2"/>
<evidence type="ECO:0000313" key="3">
    <source>
        <dbReference type="EMBL" id="PNW89039.1"/>
    </source>
</evidence>
<name>A0A2K3E8D2_CHLRE</name>
<dbReference type="InterPro" id="IPR027417">
    <property type="entry name" value="P-loop_NTPase"/>
</dbReference>
<dbReference type="KEGG" id="cre:CHLRE_01g055440v5"/>
<evidence type="ECO:0008006" key="5">
    <source>
        <dbReference type="Google" id="ProtNLM"/>
    </source>
</evidence>